<evidence type="ECO:0000313" key="3">
    <source>
        <dbReference type="Proteomes" id="UP000199391"/>
    </source>
</evidence>
<proteinExistence type="predicted"/>
<protein>
    <submittedName>
        <fullName evidence="2">NACHT domain-containing protein</fullName>
    </submittedName>
</protein>
<dbReference type="InterPro" id="IPR007111">
    <property type="entry name" value="NACHT_NTPase"/>
</dbReference>
<gene>
    <name evidence="2" type="ORF">SAMN05216552_102059</name>
</gene>
<accession>A0A1I7KWA2</accession>
<evidence type="ECO:0000313" key="2">
    <source>
        <dbReference type="EMBL" id="SFV01648.1"/>
    </source>
</evidence>
<dbReference type="Proteomes" id="UP000199391">
    <property type="component" value="Unassembled WGS sequence"/>
</dbReference>
<dbReference type="EMBL" id="FPBO01000020">
    <property type="protein sequence ID" value="SFV01648.1"/>
    <property type="molecule type" value="Genomic_DNA"/>
</dbReference>
<dbReference type="Pfam" id="PF05729">
    <property type="entry name" value="NACHT"/>
    <property type="match status" value="1"/>
</dbReference>
<dbReference type="AlphaFoldDB" id="A0A1I7KWA2"/>
<sequence>MLSGIKLAKKWTASLDPVIVGWREFAERLLNEFSRNIHDGKGFKAIRDELSHGTPIPVEDASAAAICTALREFSEIVGQHIETQVSKFCYAATPTSIRLSCGADNQEVAPLWDFNAAQGVIGIYSTFDTDGVYYLCPSIGAYRNQRPENTAAFRTTFLSKDPTEKHFGQFVFEITRDIAGFCEDHSPPPYDFGEGEHAGVIFVTWTQASSQGNTHRTDMFRRGQDNRYEWFDVSANTWIGFSSFLRKIANWTLLARRVRIELDEQERRKQVAEMGTSQPTGGMKITAVLVEEAETPDDSSPVQVTPINLQARADNSCQPSKNFTTVYFVVGDAGMGKTDYLLTLARARAHAVETNPTVESPLYLFVSSTGRALSNLDDAINTSLSITHILNNHSAKVLCRNGLLVLIVDGFDELLGSSGYDNPLGSLEGWFKDLRGRGVMIASARSSYYMTRYRRSLSETTDLNVEHTVADIQPWTPEDTTAFLHSYGVPATALTDLSARDWRLLTIPFFAKAFATWSTTSRSNGEEPTGVFQIVVEQYLSRESTKIADQNNAPILSKLELQTLFSEFAEMMHIEGKRELEQSDLELCASAALGFNDIDKERPGLRRRLTSLCGLSVGEMVAGDSKFGFSHEVIFDCFLSLSLQRRCAAGVEMTYVNNVFSKAAINTAVIEWFVAANVNVAQSVLDILRPAGGTSSIWKKNVGALWTALLNHSGGMPPTLAASELEFQTVELSMGRGKQLTMRGAKIDQLKISRDAPIIDIKETSIKYLTVDEASTLSLLRGVAPEMIQKMQAPGSYCDTTASVRTVLEEAGVIAKQASAATLEWLDTANYFIESLVSRPDAPIVVMHDNLEPDSERLGWATRLGLAKWTQFLNRLTQCKLASWEPLVAKKQPKKRLVFHVSPAEISRRNSSIPGIADFWNS</sequence>
<dbReference type="Gene3D" id="3.40.50.300">
    <property type="entry name" value="P-loop containing nucleotide triphosphate hydrolases"/>
    <property type="match status" value="1"/>
</dbReference>
<dbReference type="STRING" id="1035707.SAMN05216552_102059"/>
<name>A0A1I7KWA2_9BURK</name>
<dbReference type="PROSITE" id="PS50837">
    <property type="entry name" value="NACHT"/>
    <property type="match status" value="1"/>
</dbReference>
<organism evidence="2 3">
    <name type="scientific">Pseudoduganella namucuonensis</name>
    <dbReference type="NCBI Taxonomy" id="1035707"/>
    <lineage>
        <taxon>Bacteria</taxon>
        <taxon>Pseudomonadati</taxon>
        <taxon>Pseudomonadota</taxon>
        <taxon>Betaproteobacteria</taxon>
        <taxon>Burkholderiales</taxon>
        <taxon>Oxalobacteraceae</taxon>
        <taxon>Telluria group</taxon>
        <taxon>Pseudoduganella</taxon>
    </lineage>
</organism>
<evidence type="ECO:0000259" key="1">
    <source>
        <dbReference type="PROSITE" id="PS50837"/>
    </source>
</evidence>
<keyword evidence="3" id="KW-1185">Reference proteome</keyword>
<reference evidence="3" key="1">
    <citation type="submission" date="2016-10" db="EMBL/GenBank/DDBJ databases">
        <authorList>
            <person name="Varghese N."/>
            <person name="Submissions S."/>
        </authorList>
    </citation>
    <scope>NUCLEOTIDE SEQUENCE [LARGE SCALE GENOMIC DNA]</scope>
    <source>
        <strain evidence="3">CGMCC 1.11014</strain>
    </source>
</reference>
<dbReference type="InterPro" id="IPR027417">
    <property type="entry name" value="P-loop_NTPase"/>
</dbReference>
<feature type="domain" description="NACHT" evidence="1">
    <location>
        <begin position="325"/>
        <end position="414"/>
    </location>
</feature>